<organism evidence="3 4">
    <name type="scientific">Antrihabitans stalactiti</name>
    <dbReference type="NCBI Taxonomy" id="2584121"/>
    <lineage>
        <taxon>Bacteria</taxon>
        <taxon>Bacillati</taxon>
        <taxon>Actinomycetota</taxon>
        <taxon>Actinomycetes</taxon>
        <taxon>Mycobacteriales</taxon>
        <taxon>Nocardiaceae</taxon>
        <taxon>Antrihabitans</taxon>
    </lineage>
</organism>
<proteinExistence type="predicted"/>
<reference evidence="3 4" key="1">
    <citation type="submission" date="2019-05" db="EMBL/GenBank/DDBJ databases">
        <authorList>
            <person name="Lee S.D."/>
        </authorList>
    </citation>
    <scope>NUCLEOTIDE SEQUENCE [LARGE SCALE GENOMIC DNA]</scope>
    <source>
        <strain evidence="3 4">YC2-7</strain>
    </source>
</reference>
<dbReference type="PANTHER" id="PTHR33371:SF15">
    <property type="entry name" value="LIPOPROTEIN LPRN"/>
    <property type="match status" value="1"/>
</dbReference>
<dbReference type="AlphaFoldDB" id="A0A848KG80"/>
<keyword evidence="4" id="KW-1185">Reference proteome</keyword>
<dbReference type="PANTHER" id="PTHR33371">
    <property type="entry name" value="INTERMEMBRANE PHOSPHOLIPID TRANSPORT SYSTEM BINDING PROTEIN MLAD-RELATED"/>
    <property type="match status" value="1"/>
</dbReference>
<dbReference type="RefSeq" id="WP_169588831.1">
    <property type="nucleotide sequence ID" value="NZ_VCQU01000005.1"/>
</dbReference>
<reference evidence="3 4" key="2">
    <citation type="submission" date="2020-06" db="EMBL/GenBank/DDBJ databases">
        <title>Antribacter stalactiti gen. nov., sp. nov., a new member of the family Nacardiaceae isolated from a cave.</title>
        <authorList>
            <person name="Kim I.S."/>
        </authorList>
    </citation>
    <scope>NUCLEOTIDE SEQUENCE [LARGE SCALE GENOMIC DNA]</scope>
    <source>
        <strain evidence="3 4">YC2-7</strain>
    </source>
</reference>
<evidence type="ECO:0000259" key="2">
    <source>
        <dbReference type="Pfam" id="PF02470"/>
    </source>
</evidence>
<name>A0A848KG80_9NOCA</name>
<protein>
    <submittedName>
        <fullName evidence="3">MCE family protein</fullName>
    </submittedName>
</protein>
<dbReference type="Pfam" id="PF02470">
    <property type="entry name" value="MlaD"/>
    <property type="match status" value="1"/>
</dbReference>
<comment type="caution">
    <text evidence="3">The sequence shown here is derived from an EMBL/GenBank/DDBJ whole genome shotgun (WGS) entry which is preliminary data.</text>
</comment>
<evidence type="ECO:0000313" key="4">
    <source>
        <dbReference type="Proteomes" id="UP000535543"/>
    </source>
</evidence>
<dbReference type="InterPro" id="IPR052336">
    <property type="entry name" value="MlaD_Phospholipid_Transporter"/>
</dbReference>
<evidence type="ECO:0000256" key="1">
    <source>
        <dbReference type="SAM" id="SignalP"/>
    </source>
</evidence>
<feature type="domain" description="Mce/MlaD" evidence="2">
    <location>
        <begin position="43"/>
        <end position="116"/>
    </location>
</feature>
<evidence type="ECO:0000313" key="3">
    <source>
        <dbReference type="EMBL" id="NMN96688.1"/>
    </source>
</evidence>
<dbReference type="Proteomes" id="UP000535543">
    <property type="component" value="Unassembled WGS sequence"/>
</dbReference>
<gene>
    <name evidence="3" type="ORF">FGL95_16750</name>
</gene>
<dbReference type="InterPro" id="IPR003399">
    <property type="entry name" value="Mce/MlaD"/>
</dbReference>
<keyword evidence="1" id="KW-0732">Signal</keyword>
<dbReference type="EMBL" id="VCQU01000005">
    <property type="protein sequence ID" value="NMN96688.1"/>
    <property type="molecule type" value="Genomic_DNA"/>
</dbReference>
<accession>A0A848KG80</accession>
<feature type="signal peptide" evidence="1">
    <location>
        <begin position="1"/>
        <end position="22"/>
    </location>
</feature>
<dbReference type="PROSITE" id="PS51257">
    <property type="entry name" value="PROKAR_LIPOPROTEIN"/>
    <property type="match status" value="1"/>
</dbReference>
<dbReference type="GO" id="GO:0005576">
    <property type="term" value="C:extracellular region"/>
    <property type="evidence" value="ECO:0007669"/>
    <property type="project" value="TreeGrafter"/>
</dbReference>
<feature type="chain" id="PRO_5039344413" evidence="1">
    <location>
        <begin position="23"/>
        <end position="335"/>
    </location>
</feature>
<sequence>MTTKQTLRLGIGAIALCCSVFTASGCGIGPKDLPSPQAGVGDAYEVTLQFASAMNLPTGAYVMMNGLRVGEVRNVAVVDQRVDVTVGLKSEAQVPSDVRAVIRQDTLLGDTYIAFDHDPVKPTSTFLAAGDAVPVDRTTSPPQLEDTMAVLAYFINGGSIQKSEDTIARLNNVMPSAADVSRLANIAAVDLRDLAGNTTEIDRTLAGLDATSVAISDKKSILDLTMTDEGLKFWRLSAKSILAHISILLPSIGSIFEGGMWMVPMLDSLSATATTGRNIFDEAPTAAEKISTFIRTTLLPFAKNPSVNIRSIETPAGEQLATEVENLLRMLGAVR</sequence>